<dbReference type="NCBIfam" id="TIGR04518">
    <property type="entry name" value="ECF_S_folT_fam"/>
    <property type="match status" value="1"/>
</dbReference>
<comment type="caution">
    <text evidence="2">The sequence shown here is derived from an EMBL/GenBank/DDBJ whole genome shotgun (WGS) entry which is preliminary data.</text>
</comment>
<keyword evidence="1" id="KW-1133">Transmembrane helix</keyword>
<name>A0A9D1XZU4_9FIRM</name>
<evidence type="ECO:0000256" key="1">
    <source>
        <dbReference type="SAM" id="Phobius"/>
    </source>
</evidence>
<dbReference type="AlphaFoldDB" id="A0A9D1XZU4"/>
<feature type="transmembrane region" description="Helical" evidence="1">
    <location>
        <begin position="55"/>
        <end position="88"/>
    </location>
</feature>
<dbReference type="GO" id="GO:0022857">
    <property type="term" value="F:transmembrane transporter activity"/>
    <property type="evidence" value="ECO:0007669"/>
    <property type="project" value="InterPro"/>
</dbReference>
<feature type="transmembrane region" description="Helical" evidence="1">
    <location>
        <begin position="124"/>
        <end position="145"/>
    </location>
</feature>
<sequence>MPQKPLSVFSAAYWRAAKAEFRNVRVLAFSGLVCAMAIVLESLPIYLLGPSLKIYFSYLVVSLGCMCYGPLVGMLCGAVIDSLGFLLAGYGEPYFPGYLLTAMLSGLIYGVALYRRRPTVARILVTRLLINYGSNVLLGSVWKAMLYGKGYLYYAATGLAKNTVLLPLEVFLTWMVLRAACDRGLDQKYLHGPTARR</sequence>
<feature type="transmembrane region" description="Helical" evidence="1">
    <location>
        <begin position="151"/>
        <end position="177"/>
    </location>
</feature>
<reference evidence="2" key="1">
    <citation type="journal article" date="2021" name="PeerJ">
        <title>Extensive microbial diversity within the chicken gut microbiome revealed by metagenomics and culture.</title>
        <authorList>
            <person name="Gilroy R."/>
            <person name="Ravi A."/>
            <person name="Getino M."/>
            <person name="Pursley I."/>
            <person name="Horton D.L."/>
            <person name="Alikhan N.F."/>
            <person name="Baker D."/>
            <person name="Gharbi K."/>
            <person name="Hall N."/>
            <person name="Watson M."/>
            <person name="Adriaenssens E.M."/>
            <person name="Foster-Nyarko E."/>
            <person name="Jarju S."/>
            <person name="Secka A."/>
            <person name="Antonio M."/>
            <person name="Oren A."/>
            <person name="Chaudhuri R.R."/>
            <person name="La Ragione R."/>
            <person name="Hildebrand F."/>
            <person name="Pallen M.J."/>
        </authorList>
    </citation>
    <scope>NUCLEOTIDE SEQUENCE</scope>
    <source>
        <strain evidence="2">ChiHecec2B26-7398</strain>
    </source>
</reference>
<dbReference type="Pfam" id="PF12822">
    <property type="entry name" value="ECF_trnsprt"/>
    <property type="match status" value="1"/>
</dbReference>
<feature type="transmembrane region" description="Helical" evidence="1">
    <location>
        <begin position="26"/>
        <end position="48"/>
    </location>
</feature>
<dbReference type="InterPro" id="IPR030949">
    <property type="entry name" value="ECF_S_folate_fam"/>
</dbReference>
<keyword evidence="1" id="KW-0812">Transmembrane</keyword>
<evidence type="ECO:0000313" key="2">
    <source>
        <dbReference type="EMBL" id="HIX94392.1"/>
    </source>
</evidence>
<dbReference type="Gene3D" id="1.10.1760.20">
    <property type="match status" value="1"/>
</dbReference>
<dbReference type="EMBL" id="DXEI01000048">
    <property type="protein sequence ID" value="HIX94392.1"/>
    <property type="molecule type" value="Genomic_DNA"/>
</dbReference>
<evidence type="ECO:0000313" key="3">
    <source>
        <dbReference type="Proteomes" id="UP000886751"/>
    </source>
</evidence>
<keyword evidence="1" id="KW-0472">Membrane</keyword>
<dbReference type="InterPro" id="IPR024529">
    <property type="entry name" value="ECF_trnsprt_substrate-spec"/>
</dbReference>
<gene>
    <name evidence="2" type="ORF">H9846_02935</name>
</gene>
<organism evidence="2 3">
    <name type="scientific">Candidatus Gemmiger excrementipullorum</name>
    <dbReference type="NCBI Taxonomy" id="2838610"/>
    <lineage>
        <taxon>Bacteria</taxon>
        <taxon>Bacillati</taxon>
        <taxon>Bacillota</taxon>
        <taxon>Clostridia</taxon>
        <taxon>Eubacteriales</taxon>
        <taxon>Gemmiger</taxon>
    </lineage>
</organism>
<protein>
    <submittedName>
        <fullName evidence="2">Folate family ECF transporter S component</fullName>
    </submittedName>
</protein>
<accession>A0A9D1XZU4</accession>
<reference evidence="2" key="2">
    <citation type="submission" date="2021-04" db="EMBL/GenBank/DDBJ databases">
        <authorList>
            <person name="Gilroy R."/>
        </authorList>
    </citation>
    <scope>NUCLEOTIDE SEQUENCE</scope>
    <source>
        <strain evidence="2">ChiHecec2B26-7398</strain>
    </source>
</reference>
<proteinExistence type="predicted"/>
<feature type="transmembrane region" description="Helical" evidence="1">
    <location>
        <begin position="94"/>
        <end position="112"/>
    </location>
</feature>
<dbReference type="Proteomes" id="UP000886751">
    <property type="component" value="Unassembled WGS sequence"/>
</dbReference>